<feature type="transmembrane region" description="Helical" evidence="1">
    <location>
        <begin position="39"/>
        <end position="58"/>
    </location>
</feature>
<feature type="transmembrane region" description="Helical" evidence="1">
    <location>
        <begin position="12"/>
        <end position="33"/>
    </location>
</feature>
<evidence type="ECO:0008006" key="4">
    <source>
        <dbReference type="Google" id="ProtNLM"/>
    </source>
</evidence>
<dbReference type="AlphaFoldDB" id="A0AAV2WIU5"/>
<organism evidence="2 3">
    <name type="scientific">Mycolicibacterium neoaurum</name>
    <name type="common">Mycobacterium neoaurum</name>
    <dbReference type="NCBI Taxonomy" id="1795"/>
    <lineage>
        <taxon>Bacteria</taxon>
        <taxon>Bacillati</taxon>
        <taxon>Actinomycetota</taxon>
        <taxon>Actinomycetes</taxon>
        <taxon>Mycobacteriales</taxon>
        <taxon>Mycobacteriaceae</taxon>
        <taxon>Mycolicibacterium</taxon>
    </lineage>
</organism>
<reference evidence="2" key="1">
    <citation type="submission" date="2014-05" db="EMBL/GenBank/DDBJ databases">
        <authorList>
            <person name="Urmite Genomes"/>
        </authorList>
    </citation>
    <scope>NUCLEOTIDE SEQUENCE</scope>
    <source>
        <strain evidence="2">DSM 44074</strain>
    </source>
</reference>
<evidence type="ECO:0000313" key="2">
    <source>
        <dbReference type="EMBL" id="CDQ43938.1"/>
    </source>
</evidence>
<sequence>MFMKKISGTAVAYGGYVLFLVGFISLGLFVAALAVGSDSAMVCAIVSAVAFASAVAGFRTGARRFGSVWAKPITDADLRVYEARYRDRRPPGAAGRRSLPAG</sequence>
<dbReference type="EMBL" id="LK021338">
    <property type="protein sequence ID" value="CDQ43938.1"/>
    <property type="molecule type" value="Genomic_DNA"/>
</dbReference>
<name>A0AAV2WIU5_MYCNE</name>
<evidence type="ECO:0000313" key="3">
    <source>
        <dbReference type="Proteomes" id="UP000028864"/>
    </source>
</evidence>
<keyword evidence="1" id="KW-0472">Membrane</keyword>
<proteinExistence type="predicted"/>
<keyword evidence="1" id="KW-0812">Transmembrane</keyword>
<dbReference type="Proteomes" id="UP000028864">
    <property type="component" value="Unassembled WGS sequence"/>
</dbReference>
<keyword evidence="1" id="KW-1133">Transmembrane helix</keyword>
<protein>
    <recommendedName>
        <fullName evidence="4">Transmembrane protein</fullName>
    </recommendedName>
</protein>
<reference evidence="2" key="2">
    <citation type="submission" date="2015-09" db="EMBL/GenBank/DDBJ databases">
        <title>Draft genome sequence of Mycobacterium neoaurum DSM 44074.</title>
        <authorList>
            <person name="Croce O."/>
            <person name="Robert C."/>
            <person name="Raoult D."/>
            <person name="Drancourt M."/>
        </authorList>
    </citation>
    <scope>NUCLEOTIDE SEQUENCE</scope>
    <source>
        <strain evidence="2">DSM 44074</strain>
    </source>
</reference>
<evidence type="ECO:0000256" key="1">
    <source>
        <dbReference type="SAM" id="Phobius"/>
    </source>
</evidence>
<accession>A0AAV2WIU5</accession>
<gene>
    <name evidence="2" type="ORF">BN1047_01810</name>
</gene>